<evidence type="ECO:0000313" key="2">
    <source>
        <dbReference type="Proteomes" id="UP000435112"/>
    </source>
</evidence>
<dbReference type="EMBL" id="QXFU01000023">
    <property type="protein sequence ID" value="KAE9047693.1"/>
    <property type="molecule type" value="Genomic_DNA"/>
</dbReference>
<dbReference type="AlphaFoldDB" id="A0A6A3P3P9"/>
<proteinExistence type="predicted"/>
<accession>A0A6A3P3P9</accession>
<evidence type="ECO:0000313" key="1">
    <source>
        <dbReference type="EMBL" id="KAE9047693.1"/>
    </source>
</evidence>
<protein>
    <submittedName>
        <fullName evidence="1">Uncharacterized protein</fullName>
    </submittedName>
</protein>
<comment type="caution">
    <text evidence="1">The sequence shown here is derived from an EMBL/GenBank/DDBJ whole genome shotgun (WGS) entry which is preliminary data.</text>
</comment>
<reference evidence="1 2" key="1">
    <citation type="submission" date="2018-09" db="EMBL/GenBank/DDBJ databases">
        <title>Genomic investigation of the strawberry pathogen Phytophthora fragariae indicates pathogenicity is determined by transcriptional variation in three key races.</title>
        <authorList>
            <person name="Adams T.M."/>
            <person name="Armitage A.D."/>
            <person name="Sobczyk M.K."/>
            <person name="Bates H.J."/>
            <person name="Dunwell J.M."/>
            <person name="Nellist C.F."/>
            <person name="Harrison R.J."/>
        </authorList>
    </citation>
    <scope>NUCLEOTIDE SEQUENCE [LARGE SCALE GENOMIC DNA]</scope>
    <source>
        <strain evidence="1 2">SCRP324</strain>
    </source>
</reference>
<sequence length="57" mass="6519">MRSSVSAKVWTPINCCACCSLVRFCLTCSGVNDRMLSDTKRFRMMSPHCRSSSWQPR</sequence>
<gene>
    <name evidence="1" type="ORF">PR002_g902</name>
</gene>
<dbReference type="Proteomes" id="UP000435112">
    <property type="component" value="Unassembled WGS sequence"/>
</dbReference>
<name>A0A6A3P3P9_9STRA</name>
<organism evidence="1 2">
    <name type="scientific">Phytophthora rubi</name>
    <dbReference type="NCBI Taxonomy" id="129364"/>
    <lineage>
        <taxon>Eukaryota</taxon>
        <taxon>Sar</taxon>
        <taxon>Stramenopiles</taxon>
        <taxon>Oomycota</taxon>
        <taxon>Peronosporomycetes</taxon>
        <taxon>Peronosporales</taxon>
        <taxon>Peronosporaceae</taxon>
        <taxon>Phytophthora</taxon>
    </lineage>
</organism>